<reference evidence="2" key="1">
    <citation type="submission" date="2015-04" db="EMBL/GenBank/DDBJ databases">
        <authorList>
            <person name="Syromyatnikov M.Y."/>
            <person name="Popov V.N."/>
        </authorList>
    </citation>
    <scope>NUCLEOTIDE SEQUENCE</scope>
    <source>
        <strain evidence="2">MO-1</strain>
    </source>
</reference>
<dbReference type="GO" id="GO:0035438">
    <property type="term" value="F:cyclic-di-GMP binding"/>
    <property type="evidence" value="ECO:0007669"/>
    <property type="project" value="InterPro"/>
</dbReference>
<dbReference type="Pfam" id="PF07238">
    <property type="entry name" value="PilZ"/>
    <property type="match status" value="1"/>
</dbReference>
<dbReference type="InterPro" id="IPR009875">
    <property type="entry name" value="PilZ_domain"/>
</dbReference>
<proteinExistence type="predicted"/>
<name>A0A1S7LFT4_MAGMO</name>
<feature type="domain" description="PilZ" evidence="1">
    <location>
        <begin position="90"/>
        <end position="187"/>
    </location>
</feature>
<protein>
    <recommendedName>
        <fullName evidence="1">PilZ domain-containing protein</fullName>
    </recommendedName>
</protein>
<sequence>MADPKDEASKANQQRQFVRVDDTLPMSWRKLESDAYAKIAEYFEKHDIFPPKPGGINATLKSLDITDPLKQLQRKDANMAEILGRLDQKLNLLIRLFHPQDDDQPMVMTPMNLSGGGLAFWQHSPQLESGDLLELRLSLGEDALLTLEAYTRVIVVLPNDRDGMTRVACKFDPILPNDQEQIIQHIFKRQSHLLRAKRKR</sequence>
<organism evidence="2">
    <name type="scientific">Magnetococcus massalia (strain MO-1)</name>
    <dbReference type="NCBI Taxonomy" id="451514"/>
    <lineage>
        <taxon>Bacteria</taxon>
        <taxon>Pseudomonadati</taxon>
        <taxon>Pseudomonadota</taxon>
        <taxon>Magnetococcia</taxon>
        <taxon>Magnetococcales</taxon>
        <taxon>Magnetococcaceae</taxon>
        <taxon>Magnetococcus</taxon>
    </lineage>
</organism>
<dbReference type="EMBL" id="LO017727">
    <property type="protein sequence ID" value="CRH04944.1"/>
    <property type="molecule type" value="Genomic_DNA"/>
</dbReference>
<gene>
    <name evidence="2" type="ORF">MAGMO_0743</name>
</gene>
<evidence type="ECO:0000259" key="1">
    <source>
        <dbReference type="Pfam" id="PF07238"/>
    </source>
</evidence>
<accession>A0A1S7LFT4</accession>
<evidence type="ECO:0000313" key="2">
    <source>
        <dbReference type="EMBL" id="CRH04944.1"/>
    </source>
</evidence>
<dbReference type="AlphaFoldDB" id="A0A1S7LFT4"/>
<dbReference type="Gene3D" id="2.40.10.220">
    <property type="entry name" value="predicted glycosyltransferase like domains"/>
    <property type="match status" value="1"/>
</dbReference>